<dbReference type="EMBL" id="CP010978">
    <property type="protein sequence ID" value="AJQ30012.1"/>
    <property type="molecule type" value="Genomic_DNA"/>
</dbReference>
<dbReference type="HOGENOM" id="CLU_083287_18_2_9"/>
<evidence type="ECO:0000256" key="2">
    <source>
        <dbReference type="ARBA" id="ARBA00023125"/>
    </source>
</evidence>
<dbReference type="STRING" id="1192197.JBW_04683"/>
<sequence>MENSELLLHQLFQTVRIIAKGLNKSLEPHGIYGSEWSIITTLNEKGSMTQGALANYLNIEPPAVSKSLVKLEQKGLIMRIPGADKREKKVTLSQEALDQCLFWREIVGHHRNAILNNLSEEKQRELTMLLKTIFQNAQQYENKITCESKKLTKEKHD</sequence>
<dbReference type="PROSITE" id="PS50995">
    <property type="entry name" value="HTH_MARR_2"/>
    <property type="match status" value="1"/>
</dbReference>
<dbReference type="Pfam" id="PF01047">
    <property type="entry name" value="MarR"/>
    <property type="match status" value="1"/>
</dbReference>
<dbReference type="InterPro" id="IPR036388">
    <property type="entry name" value="WH-like_DNA-bd_sf"/>
</dbReference>
<dbReference type="Proteomes" id="UP000005361">
    <property type="component" value="Chromosome"/>
</dbReference>
<reference evidence="6" key="2">
    <citation type="submission" date="2015-02" db="EMBL/GenBank/DDBJ databases">
        <title>Complete Genome Sequence of Pelosinus fermentans JBW45.</title>
        <authorList>
            <person name="De Leon K.B."/>
            <person name="Utturkar S.M."/>
            <person name="Camilleri L.B."/>
            <person name="Arkin A.P."/>
            <person name="Fields M.W."/>
            <person name="Brown S.D."/>
            <person name="Wall J.D."/>
        </authorList>
    </citation>
    <scope>NUCLEOTIDE SEQUENCE [LARGE SCALE GENOMIC DNA]</scope>
    <source>
        <strain evidence="6">JBW45</strain>
    </source>
</reference>
<protein>
    <submittedName>
        <fullName evidence="5">Transcriptional regulator, MarR family</fullName>
    </submittedName>
</protein>
<evidence type="ECO:0000313" key="5">
    <source>
        <dbReference type="EMBL" id="AJQ30012.1"/>
    </source>
</evidence>
<dbReference type="PANTHER" id="PTHR42756">
    <property type="entry name" value="TRANSCRIPTIONAL REGULATOR, MARR"/>
    <property type="match status" value="1"/>
</dbReference>
<dbReference type="SMART" id="SM00347">
    <property type="entry name" value="HTH_MARR"/>
    <property type="match status" value="1"/>
</dbReference>
<dbReference type="RefSeq" id="WP_007954845.1">
    <property type="nucleotide sequence ID" value="NZ_CP010978.1"/>
</dbReference>
<name>I8TY37_9FIRM</name>
<keyword evidence="3" id="KW-0804">Transcription</keyword>
<dbReference type="GO" id="GO:0003677">
    <property type="term" value="F:DNA binding"/>
    <property type="evidence" value="ECO:0007669"/>
    <property type="project" value="UniProtKB-KW"/>
</dbReference>
<keyword evidence="1" id="KW-0805">Transcription regulation</keyword>
<dbReference type="PRINTS" id="PR00598">
    <property type="entry name" value="HTHMARR"/>
</dbReference>
<reference evidence="5 6" key="1">
    <citation type="journal article" date="2015" name="Genome Announc.">
        <title>Complete Genome Sequence of Pelosinus fermentans JBW45, a Member of a Remarkably Competitive Group of Negativicutes in the Firmicutes Phylum.</title>
        <authorList>
            <person name="De Leon K.B."/>
            <person name="Utturkar S.M."/>
            <person name="Camilleri L.B."/>
            <person name="Elias D.A."/>
            <person name="Arkin A.P."/>
            <person name="Fields M.W."/>
            <person name="Brown S.D."/>
            <person name="Wall J.D."/>
        </authorList>
    </citation>
    <scope>NUCLEOTIDE SEQUENCE [LARGE SCALE GENOMIC DNA]</scope>
    <source>
        <strain evidence="5 6">JBW45</strain>
    </source>
</reference>
<dbReference type="SUPFAM" id="SSF46785">
    <property type="entry name" value="Winged helix' DNA-binding domain"/>
    <property type="match status" value="1"/>
</dbReference>
<evidence type="ECO:0000313" key="6">
    <source>
        <dbReference type="Proteomes" id="UP000005361"/>
    </source>
</evidence>
<gene>
    <name evidence="5" type="ORF">JBW_04683</name>
</gene>
<evidence type="ECO:0000256" key="3">
    <source>
        <dbReference type="ARBA" id="ARBA00023163"/>
    </source>
</evidence>
<dbReference type="GO" id="GO:0003700">
    <property type="term" value="F:DNA-binding transcription factor activity"/>
    <property type="evidence" value="ECO:0007669"/>
    <property type="project" value="InterPro"/>
</dbReference>
<accession>I8TY37</accession>
<dbReference type="Gene3D" id="1.10.10.10">
    <property type="entry name" value="Winged helix-like DNA-binding domain superfamily/Winged helix DNA-binding domain"/>
    <property type="match status" value="1"/>
</dbReference>
<dbReference type="InterPro" id="IPR000835">
    <property type="entry name" value="HTH_MarR-typ"/>
</dbReference>
<proteinExistence type="predicted"/>
<dbReference type="KEGG" id="pft:JBW_04683"/>
<feature type="domain" description="HTH marR-type" evidence="4">
    <location>
        <begin position="4"/>
        <end position="135"/>
    </location>
</feature>
<organism evidence="5 6">
    <name type="scientific">Pelosinus fermentans JBW45</name>
    <dbReference type="NCBI Taxonomy" id="1192197"/>
    <lineage>
        <taxon>Bacteria</taxon>
        <taxon>Bacillati</taxon>
        <taxon>Bacillota</taxon>
        <taxon>Negativicutes</taxon>
        <taxon>Selenomonadales</taxon>
        <taxon>Sporomusaceae</taxon>
        <taxon>Pelosinus</taxon>
    </lineage>
</organism>
<dbReference type="InterPro" id="IPR036390">
    <property type="entry name" value="WH_DNA-bd_sf"/>
</dbReference>
<evidence type="ECO:0000259" key="4">
    <source>
        <dbReference type="PROSITE" id="PS50995"/>
    </source>
</evidence>
<dbReference type="AlphaFoldDB" id="I8TY37"/>
<dbReference type="OrthoDB" id="1625696at2"/>
<evidence type="ECO:0000256" key="1">
    <source>
        <dbReference type="ARBA" id="ARBA00023015"/>
    </source>
</evidence>
<dbReference type="PANTHER" id="PTHR42756:SF1">
    <property type="entry name" value="TRANSCRIPTIONAL REPRESSOR OF EMRAB OPERON"/>
    <property type="match status" value="1"/>
</dbReference>
<keyword evidence="2" id="KW-0238">DNA-binding</keyword>